<evidence type="ECO:0000313" key="5">
    <source>
        <dbReference type="EMBL" id="KAJ8975208.1"/>
    </source>
</evidence>
<dbReference type="InterPro" id="IPR022166">
    <property type="entry name" value="UBAP2/Lig"/>
</dbReference>
<keyword evidence="3" id="KW-0597">Phosphoprotein</keyword>
<keyword evidence="6" id="KW-1185">Reference proteome</keyword>
<dbReference type="PANTHER" id="PTHR16308:SF13">
    <property type="entry name" value="PROTEIN LINGERER"/>
    <property type="match status" value="1"/>
</dbReference>
<feature type="region of interest" description="Disordered" evidence="4">
    <location>
        <begin position="506"/>
        <end position="528"/>
    </location>
</feature>
<comment type="subcellular location">
    <subcellularLocation>
        <location evidence="1">Cytoplasm</location>
    </subcellularLocation>
</comment>
<feature type="compositionally biased region" description="Gly residues" evidence="4">
    <location>
        <begin position="81"/>
        <end position="96"/>
    </location>
</feature>
<feature type="compositionally biased region" description="Low complexity" evidence="4">
    <location>
        <begin position="603"/>
        <end position="633"/>
    </location>
</feature>
<proteinExistence type="predicted"/>
<keyword evidence="2" id="KW-0963">Cytoplasm</keyword>
<feature type="region of interest" description="Disordered" evidence="4">
    <location>
        <begin position="300"/>
        <end position="326"/>
    </location>
</feature>
<feature type="compositionally biased region" description="Low complexity" evidence="4">
    <location>
        <begin position="370"/>
        <end position="388"/>
    </location>
</feature>
<feature type="compositionally biased region" description="Polar residues" evidence="4">
    <location>
        <begin position="170"/>
        <end position="186"/>
    </location>
</feature>
<feature type="compositionally biased region" description="Low complexity" evidence="4">
    <location>
        <begin position="517"/>
        <end position="528"/>
    </location>
</feature>
<evidence type="ECO:0000256" key="2">
    <source>
        <dbReference type="ARBA" id="ARBA00022490"/>
    </source>
</evidence>
<feature type="compositionally biased region" description="Polar residues" evidence="4">
    <location>
        <begin position="543"/>
        <end position="592"/>
    </location>
</feature>
<evidence type="ECO:0000313" key="6">
    <source>
        <dbReference type="Proteomes" id="UP001162164"/>
    </source>
</evidence>
<feature type="region of interest" description="Disordered" evidence="4">
    <location>
        <begin position="170"/>
        <end position="215"/>
    </location>
</feature>
<feature type="compositionally biased region" description="Polar residues" evidence="4">
    <location>
        <begin position="634"/>
        <end position="650"/>
    </location>
</feature>
<reference evidence="5" key="1">
    <citation type="journal article" date="2023" name="Insect Mol. Biol.">
        <title>Genome sequencing provides insights into the evolution of gene families encoding plant cell wall-degrading enzymes in longhorned beetles.</title>
        <authorList>
            <person name="Shin N.R."/>
            <person name="Okamura Y."/>
            <person name="Kirsch R."/>
            <person name="Pauchet Y."/>
        </authorList>
    </citation>
    <scope>NUCLEOTIDE SEQUENCE</scope>
    <source>
        <strain evidence="5">MMC_N1</strain>
    </source>
</reference>
<dbReference type="PANTHER" id="PTHR16308">
    <property type="entry name" value="UBIQUITIN ASSOCIATED PROTEIN 2-LIKE/LINGERER"/>
    <property type="match status" value="1"/>
</dbReference>
<feature type="compositionally biased region" description="Low complexity" evidence="4">
    <location>
        <begin position="187"/>
        <end position="208"/>
    </location>
</feature>
<feature type="region of interest" description="Disordered" evidence="4">
    <location>
        <begin position="543"/>
        <end position="650"/>
    </location>
</feature>
<feature type="non-terminal residue" evidence="5">
    <location>
        <position position="928"/>
    </location>
</feature>
<feature type="compositionally biased region" description="Low complexity" evidence="4">
    <location>
        <begin position="401"/>
        <end position="419"/>
    </location>
</feature>
<evidence type="ECO:0000256" key="3">
    <source>
        <dbReference type="ARBA" id="ARBA00022553"/>
    </source>
</evidence>
<evidence type="ECO:0000256" key="4">
    <source>
        <dbReference type="SAM" id="MobiDB-lite"/>
    </source>
</evidence>
<dbReference type="EMBL" id="JAPWTJ010000858">
    <property type="protein sequence ID" value="KAJ8975208.1"/>
    <property type="molecule type" value="Genomic_DNA"/>
</dbReference>
<protein>
    <recommendedName>
        <fullName evidence="7">Protein lingerer</fullName>
    </recommendedName>
</protein>
<feature type="region of interest" description="Disordered" evidence="4">
    <location>
        <begin position="362"/>
        <end position="469"/>
    </location>
</feature>
<feature type="compositionally biased region" description="Low complexity" evidence="4">
    <location>
        <begin position="434"/>
        <end position="453"/>
    </location>
</feature>
<dbReference type="Pfam" id="PF12478">
    <property type="entry name" value="UBAP2-Lig"/>
    <property type="match status" value="1"/>
</dbReference>
<feature type="region of interest" description="Disordered" evidence="4">
    <location>
        <begin position="880"/>
        <end position="928"/>
    </location>
</feature>
<evidence type="ECO:0000256" key="1">
    <source>
        <dbReference type="ARBA" id="ARBA00004496"/>
    </source>
</evidence>
<organism evidence="5 6">
    <name type="scientific">Molorchus minor</name>
    <dbReference type="NCBI Taxonomy" id="1323400"/>
    <lineage>
        <taxon>Eukaryota</taxon>
        <taxon>Metazoa</taxon>
        <taxon>Ecdysozoa</taxon>
        <taxon>Arthropoda</taxon>
        <taxon>Hexapoda</taxon>
        <taxon>Insecta</taxon>
        <taxon>Pterygota</taxon>
        <taxon>Neoptera</taxon>
        <taxon>Endopterygota</taxon>
        <taxon>Coleoptera</taxon>
        <taxon>Polyphaga</taxon>
        <taxon>Cucujiformia</taxon>
        <taxon>Chrysomeloidea</taxon>
        <taxon>Cerambycidae</taxon>
        <taxon>Lamiinae</taxon>
        <taxon>Monochamini</taxon>
        <taxon>Molorchus</taxon>
    </lineage>
</organism>
<feature type="region of interest" description="Disordered" evidence="4">
    <location>
        <begin position="237"/>
        <end position="267"/>
    </location>
</feature>
<name>A0ABQ9JB69_9CUCU</name>
<sequence length="928" mass="98934">MGEWETRVKKKKNRQASTGKQEKTEEITSTDEWNDSNAPTVAGNEKDKFRKGGGPPGFMDVTMTIEDGVKDRDRRGRPGSTRGGGGSRGRGGGRAGGRYPPRGNRSNSYSKPIDTWDNSNTWDNSTAVTINHTTEETWDDFPGTDEWSTEEYQGSLADTKVFTPSIAPTQDSISEPISGQPTVDPTLSSQQLGQPLQIGQPSVQIPSQSPVPPMVGSLTAAQTQYFSQLQQNNDNLSKQYAQSQSYQSQTFEKPQQSYNTSTSQSYSNTLPYVNQTNTYANSSYQGVNSSYNSALEQVPTQQTTRTKTQRARVPPPSKIPASAVEMPGDLNSNMGYLDVQFGAMDLIDSNSSFDSGIDSKYGTTQGNTNNLDAATTTPTSTLDLNTSNQTSTLDAYSPKTNTQSSISSALSQSLSNTESIPQPTTEHLTSAYNTASRSSTQGSTATAAASAPSGMELSKQPETLSYSQSSNYNSYQSKANTYNASSYSATQTTASSFVSNQSNSYVNNQSGTYNPPSGNSYQNAYSNNYPSNANSATFPSISQANAYPSNNQSYPQNTSQSVYGANTGLSNSSSYGNTSTPGQYNSYNSGNSHKLVKDNAYDNSSSTASSSQTTTSSNVTSSTALSLSQTTVSGSKTSTSLAKNSSSVMSNIPPGVAPVMSTPYIMGQVPYFQQPVYSYEDMQLLQQRLPHMTTPYYDMSYQTPTTLAAVREATLGNVGYSISDGRFTRGDNNASPVPSTLSQQTSTLTQGHQAQPILAGTAPPYFFATAFNTIAPNYQFGTMYTQLPAATNAHGSSSSNQYPKPATYSSGYGTYDALNQSQDYTKGGYVGNTQAQKGTGANASSTGSAGNDLSAMYGKSHTALGKVNVIIRKQGFHSGTPPHLLEHGSQNAGLAPSGTGYAPPVYDSHNGSTPATPLPHLMQQPLHQ</sequence>
<feature type="compositionally biased region" description="Basic and acidic residues" evidence="4">
    <location>
        <begin position="67"/>
        <end position="76"/>
    </location>
</feature>
<accession>A0ABQ9JB69</accession>
<comment type="caution">
    <text evidence="5">The sequence shown here is derived from an EMBL/GenBank/DDBJ whole genome shotgun (WGS) entry which is preliminary data.</text>
</comment>
<feature type="compositionally biased region" description="Polar residues" evidence="4">
    <location>
        <begin position="420"/>
        <end position="433"/>
    </location>
</feature>
<dbReference type="Proteomes" id="UP001162164">
    <property type="component" value="Unassembled WGS sequence"/>
</dbReference>
<feature type="compositionally biased region" description="Polar residues" evidence="4">
    <location>
        <begin position="389"/>
        <end position="400"/>
    </location>
</feature>
<dbReference type="InterPro" id="IPR051833">
    <property type="entry name" value="TC-DDR_regulator"/>
</dbReference>
<gene>
    <name evidence="5" type="ORF">NQ317_000206</name>
</gene>
<feature type="region of interest" description="Disordered" evidence="4">
    <location>
        <begin position="1"/>
        <end position="112"/>
    </location>
</feature>
<evidence type="ECO:0008006" key="7">
    <source>
        <dbReference type="Google" id="ProtNLM"/>
    </source>
</evidence>